<keyword evidence="5" id="KW-0411">Iron-sulfur</keyword>
<dbReference type="SUPFAM" id="SSF52242">
    <property type="entry name" value="Cobalamin (vitamin B12)-binding domain"/>
    <property type="match status" value="1"/>
</dbReference>
<evidence type="ECO:0000259" key="6">
    <source>
        <dbReference type="PROSITE" id="PS51332"/>
    </source>
</evidence>
<feature type="domain" description="Radical SAM core" evidence="7">
    <location>
        <begin position="196"/>
        <end position="424"/>
    </location>
</feature>
<accession>A0AAJ1IF03</accession>
<dbReference type="EMBL" id="JAQQAL010000040">
    <property type="protein sequence ID" value="MDC7228067.1"/>
    <property type="molecule type" value="Genomic_DNA"/>
</dbReference>
<comment type="cofactor">
    <cofactor evidence="1">
        <name>[4Fe-4S] cluster</name>
        <dbReference type="ChEBI" id="CHEBI:49883"/>
    </cofactor>
</comment>
<dbReference type="SMART" id="SM00729">
    <property type="entry name" value="Elp3"/>
    <property type="match status" value="1"/>
</dbReference>
<dbReference type="GO" id="GO:0051536">
    <property type="term" value="F:iron-sulfur cluster binding"/>
    <property type="evidence" value="ECO:0007669"/>
    <property type="project" value="UniProtKB-KW"/>
</dbReference>
<dbReference type="GO" id="GO:0005829">
    <property type="term" value="C:cytosol"/>
    <property type="evidence" value="ECO:0007669"/>
    <property type="project" value="TreeGrafter"/>
</dbReference>
<evidence type="ECO:0000256" key="3">
    <source>
        <dbReference type="ARBA" id="ARBA00022723"/>
    </source>
</evidence>
<dbReference type="PANTHER" id="PTHR43409:SF16">
    <property type="entry name" value="SLR0320 PROTEIN"/>
    <property type="match status" value="1"/>
</dbReference>
<dbReference type="Pfam" id="PF04055">
    <property type="entry name" value="Radical_SAM"/>
    <property type="match status" value="1"/>
</dbReference>
<dbReference type="PROSITE" id="PS51332">
    <property type="entry name" value="B12_BINDING"/>
    <property type="match status" value="1"/>
</dbReference>
<dbReference type="InterPro" id="IPR051198">
    <property type="entry name" value="BchE-like"/>
</dbReference>
<evidence type="ECO:0000256" key="5">
    <source>
        <dbReference type="ARBA" id="ARBA00023014"/>
    </source>
</evidence>
<dbReference type="Gene3D" id="3.40.50.280">
    <property type="entry name" value="Cobalamin-binding domain"/>
    <property type="match status" value="1"/>
</dbReference>
<keyword evidence="3" id="KW-0479">Metal-binding</keyword>
<evidence type="ECO:0000256" key="4">
    <source>
        <dbReference type="ARBA" id="ARBA00023004"/>
    </source>
</evidence>
<dbReference type="Gene3D" id="3.20.20.70">
    <property type="entry name" value="Aldolase class I"/>
    <property type="match status" value="1"/>
</dbReference>
<keyword evidence="2" id="KW-0949">S-adenosyl-L-methionine</keyword>
<evidence type="ECO:0000259" key="7">
    <source>
        <dbReference type="PROSITE" id="PS51918"/>
    </source>
</evidence>
<dbReference type="SFLD" id="SFLDG01082">
    <property type="entry name" value="B12-binding_domain_containing"/>
    <property type="match status" value="1"/>
</dbReference>
<reference evidence="8 9" key="1">
    <citation type="submission" date="2022-12" db="EMBL/GenBank/DDBJ databases">
        <title>Metagenome assembled genome from gulf of manar.</title>
        <authorList>
            <person name="Kohli P."/>
            <person name="Pk S."/>
            <person name="Venkata Ramana C."/>
            <person name="Sasikala C."/>
        </authorList>
    </citation>
    <scope>NUCLEOTIDE SEQUENCE [LARGE SCALE GENOMIC DNA]</scope>
    <source>
        <strain evidence="8">JB008</strain>
    </source>
</reference>
<dbReference type="GO" id="GO:0031419">
    <property type="term" value="F:cobalamin binding"/>
    <property type="evidence" value="ECO:0007669"/>
    <property type="project" value="InterPro"/>
</dbReference>
<dbReference type="InterPro" id="IPR036724">
    <property type="entry name" value="Cobalamin-bd_sf"/>
</dbReference>
<dbReference type="SFLD" id="SFLDS00029">
    <property type="entry name" value="Radical_SAM"/>
    <property type="match status" value="1"/>
</dbReference>
<dbReference type="InterPro" id="IPR006158">
    <property type="entry name" value="Cobalamin-bd"/>
</dbReference>
<dbReference type="PROSITE" id="PS51918">
    <property type="entry name" value="RADICAL_SAM"/>
    <property type="match status" value="1"/>
</dbReference>
<dbReference type="CDD" id="cd01335">
    <property type="entry name" value="Radical_SAM"/>
    <property type="match status" value="1"/>
</dbReference>
<dbReference type="InterPro" id="IPR007197">
    <property type="entry name" value="rSAM"/>
</dbReference>
<evidence type="ECO:0000313" key="9">
    <source>
        <dbReference type="Proteomes" id="UP001221217"/>
    </source>
</evidence>
<feature type="domain" description="B12-binding" evidence="6">
    <location>
        <begin position="1"/>
        <end position="178"/>
    </location>
</feature>
<evidence type="ECO:0000313" key="8">
    <source>
        <dbReference type="EMBL" id="MDC7228067.1"/>
    </source>
</evidence>
<dbReference type="PANTHER" id="PTHR43409">
    <property type="entry name" value="ANAEROBIC MAGNESIUM-PROTOPORPHYRIN IX MONOMETHYL ESTER CYCLASE-RELATED"/>
    <property type="match status" value="1"/>
</dbReference>
<proteinExistence type="predicted"/>
<evidence type="ECO:0000256" key="2">
    <source>
        <dbReference type="ARBA" id="ARBA00022691"/>
    </source>
</evidence>
<dbReference type="Proteomes" id="UP001221217">
    <property type="component" value="Unassembled WGS sequence"/>
</dbReference>
<dbReference type="InterPro" id="IPR006638">
    <property type="entry name" value="Elp3/MiaA/NifB-like_rSAM"/>
</dbReference>
<keyword evidence="4" id="KW-0408">Iron</keyword>
<dbReference type="GO" id="GO:0003824">
    <property type="term" value="F:catalytic activity"/>
    <property type="evidence" value="ECO:0007669"/>
    <property type="project" value="InterPro"/>
</dbReference>
<dbReference type="InterPro" id="IPR058240">
    <property type="entry name" value="rSAM_sf"/>
</dbReference>
<comment type="caution">
    <text evidence="8">The sequence shown here is derived from an EMBL/GenBank/DDBJ whole genome shotgun (WGS) entry which is preliminary data.</text>
</comment>
<dbReference type="GO" id="GO:0046872">
    <property type="term" value="F:metal ion binding"/>
    <property type="evidence" value="ECO:0007669"/>
    <property type="project" value="UniProtKB-KW"/>
</dbReference>
<dbReference type="SUPFAM" id="SSF102114">
    <property type="entry name" value="Radical SAM enzymes"/>
    <property type="match status" value="1"/>
</dbReference>
<name>A0AAJ1IF03_9SPIO</name>
<evidence type="ECO:0000256" key="1">
    <source>
        <dbReference type="ARBA" id="ARBA00001966"/>
    </source>
</evidence>
<protein>
    <submittedName>
        <fullName evidence="8">B12-binding domain-containing radical SAM protein</fullName>
    </submittedName>
</protein>
<dbReference type="AlphaFoldDB" id="A0AAJ1IF03"/>
<sequence>MKAVVAVPSVCDFYFTPSRASAIGAEAVKRVLQDHDIDARILNFPTFAAPAAKLPVPPELGHLQSFIIPKEGGPISGFSTYRRFGPDAAECARQLLAEKPDIIFISCFAWAYAAQCIELATAIKTLSLETSVAAGGAGVTVNPDYFSSQKSIDYVLPGTAEEVLPSFLGTGRQPVDGGPALKIPDFIAVETGISTKKNVRFFSAMLTRGCPKACRFCANHLVHGRRFRKAPLDAVRKEIGLIPQDRNVSINFEDDNLTFDFDYFLEVIKVIKERFPDAQFTAENGLDYNFLDGNKVRELIRLGFRAFNLSMASHSSSLLSNENRSADTGRLEAVIHKAADSGIPVTAYFICGLEGDSVESTLDNLLYLHSLPVLSGISMFYPVPGLPGFPPDFLSSRPPQLCAGSSAYPWTNSLSTEQLLTAFRLSRLSNLLKTVDNLIPAASGRSTAGKKAAALVSRTINTRKLHTLSAGDIIVVPRQDANLVSGFLSALSLD</sequence>
<organism evidence="8 9">
    <name type="scientific">Candidatus Thalassospirochaeta sargassi</name>
    <dbReference type="NCBI Taxonomy" id="3119039"/>
    <lineage>
        <taxon>Bacteria</taxon>
        <taxon>Pseudomonadati</taxon>
        <taxon>Spirochaetota</taxon>
        <taxon>Spirochaetia</taxon>
        <taxon>Spirochaetales</taxon>
        <taxon>Spirochaetaceae</taxon>
        <taxon>Candidatus Thalassospirochaeta</taxon>
    </lineage>
</organism>
<dbReference type="InterPro" id="IPR013785">
    <property type="entry name" value="Aldolase_TIM"/>
</dbReference>
<gene>
    <name evidence="8" type="ORF">PQJ61_14990</name>
</gene>